<keyword evidence="1" id="KW-0732">Signal</keyword>
<reference evidence="2" key="1">
    <citation type="submission" date="2018-02" db="EMBL/GenBank/DDBJ databases">
        <title>Rhizophora mucronata_Transcriptome.</title>
        <authorList>
            <person name="Meera S.P."/>
            <person name="Sreeshan A."/>
            <person name="Augustine A."/>
        </authorList>
    </citation>
    <scope>NUCLEOTIDE SEQUENCE</scope>
    <source>
        <tissue evidence="2">Leaf</tissue>
    </source>
</reference>
<feature type="chain" id="PRO_5015199808" evidence="1">
    <location>
        <begin position="22"/>
        <end position="47"/>
    </location>
</feature>
<proteinExistence type="predicted"/>
<evidence type="ECO:0000256" key="1">
    <source>
        <dbReference type="SAM" id="SignalP"/>
    </source>
</evidence>
<organism evidence="2">
    <name type="scientific">Rhizophora mucronata</name>
    <name type="common">Asiatic mangrove</name>
    <dbReference type="NCBI Taxonomy" id="61149"/>
    <lineage>
        <taxon>Eukaryota</taxon>
        <taxon>Viridiplantae</taxon>
        <taxon>Streptophyta</taxon>
        <taxon>Embryophyta</taxon>
        <taxon>Tracheophyta</taxon>
        <taxon>Spermatophyta</taxon>
        <taxon>Magnoliopsida</taxon>
        <taxon>eudicotyledons</taxon>
        <taxon>Gunneridae</taxon>
        <taxon>Pentapetalae</taxon>
        <taxon>rosids</taxon>
        <taxon>fabids</taxon>
        <taxon>Malpighiales</taxon>
        <taxon>Rhizophoraceae</taxon>
        <taxon>Rhizophora</taxon>
    </lineage>
</organism>
<evidence type="ECO:0000313" key="2">
    <source>
        <dbReference type="EMBL" id="MBX51214.1"/>
    </source>
</evidence>
<sequence length="47" mass="5860">MIRQWPSCRFFWAWKFFHILAFWGSKLPTAFPCKRSAATVYHCRRHW</sequence>
<accession>A0A2P2P8W7</accession>
<dbReference type="AlphaFoldDB" id="A0A2P2P8W7"/>
<name>A0A2P2P8W7_RHIMU</name>
<dbReference type="EMBL" id="GGEC01070730">
    <property type="protein sequence ID" value="MBX51214.1"/>
    <property type="molecule type" value="Transcribed_RNA"/>
</dbReference>
<protein>
    <submittedName>
        <fullName evidence="2">Uncharacterized protein</fullName>
    </submittedName>
</protein>
<feature type="signal peptide" evidence="1">
    <location>
        <begin position="1"/>
        <end position="21"/>
    </location>
</feature>